<dbReference type="PANTHER" id="PTHR30055:SF234">
    <property type="entry name" value="HTH-TYPE TRANSCRIPTIONAL REGULATOR BETI"/>
    <property type="match status" value="1"/>
</dbReference>
<dbReference type="Gene3D" id="1.10.357.10">
    <property type="entry name" value="Tetracycline Repressor, domain 2"/>
    <property type="match status" value="1"/>
</dbReference>
<dbReference type="PROSITE" id="PS50977">
    <property type="entry name" value="HTH_TETR_2"/>
    <property type="match status" value="1"/>
</dbReference>
<dbReference type="Proteomes" id="UP000625574">
    <property type="component" value="Unassembled WGS sequence"/>
</dbReference>
<evidence type="ECO:0000256" key="2">
    <source>
        <dbReference type="ARBA" id="ARBA00023125"/>
    </source>
</evidence>
<evidence type="ECO:0000256" key="3">
    <source>
        <dbReference type="ARBA" id="ARBA00023163"/>
    </source>
</evidence>
<organism evidence="6 7">
    <name type="scientific">Corynebacterium marambiense</name>
    <dbReference type="NCBI Taxonomy" id="2765364"/>
    <lineage>
        <taxon>Bacteria</taxon>
        <taxon>Bacillati</taxon>
        <taxon>Actinomycetota</taxon>
        <taxon>Actinomycetes</taxon>
        <taxon>Mycobacteriales</taxon>
        <taxon>Corynebacteriaceae</taxon>
        <taxon>Corynebacterium</taxon>
    </lineage>
</organism>
<dbReference type="PRINTS" id="PR00455">
    <property type="entry name" value="HTHTETR"/>
</dbReference>
<dbReference type="SUPFAM" id="SSF48498">
    <property type="entry name" value="Tetracyclin repressor-like, C-terminal domain"/>
    <property type="match status" value="1"/>
</dbReference>
<dbReference type="Gene3D" id="1.10.10.60">
    <property type="entry name" value="Homeodomain-like"/>
    <property type="match status" value="1"/>
</dbReference>
<dbReference type="PANTHER" id="PTHR30055">
    <property type="entry name" value="HTH-TYPE TRANSCRIPTIONAL REGULATOR RUTR"/>
    <property type="match status" value="1"/>
</dbReference>
<dbReference type="InterPro" id="IPR001647">
    <property type="entry name" value="HTH_TetR"/>
</dbReference>
<evidence type="ECO:0000256" key="4">
    <source>
        <dbReference type="PROSITE-ProRule" id="PRU00335"/>
    </source>
</evidence>
<evidence type="ECO:0000256" key="1">
    <source>
        <dbReference type="ARBA" id="ARBA00023015"/>
    </source>
</evidence>
<evidence type="ECO:0000313" key="6">
    <source>
        <dbReference type="EMBL" id="MBI9001504.1"/>
    </source>
</evidence>
<dbReference type="InterPro" id="IPR050109">
    <property type="entry name" value="HTH-type_TetR-like_transc_reg"/>
</dbReference>
<keyword evidence="1" id="KW-0805">Transcription regulation</keyword>
<sequence length="205" mass="22025">MRRGRAVLESGGGRGRPGYSREDILRAAVDAFNAAGYEATSMGALADRLGVTKSALYHHVSSKEELLGEALDHALGALGGVIDEVTEFDGTDMERLRLLVRGTTLALCAEAPSVTLLLRLRGNSDVELRAMDRRRAYTRTVVDLVSGAQADGDLRADVDPPTVGRLLFGMVNSLVEWYRPNGDLSPEELAELIGKMAFGGLVPRS</sequence>
<dbReference type="EMBL" id="JAEIOT010000015">
    <property type="protein sequence ID" value="MBI9001504.1"/>
    <property type="molecule type" value="Genomic_DNA"/>
</dbReference>
<gene>
    <name evidence="6" type="ORF">JDV76_11105</name>
</gene>
<evidence type="ECO:0000259" key="5">
    <source>
        <dbReference type="PROSITE" id="PS50977"/>
    </source>
</evidence>
<dbReference type="InterPro" id="IPR036271">
    <property type="entry name" value="Tet_transcr_reg_TetR-rel_C_sf"/>
</dbReference>
<keyword evidence="2 4" id="KW-0238">DNA-binding</keyword>
<dbReference type="InterPro" id="IPR009057">
    <property type="entry name" value="Homeodomain-like_sf"/>
</dbReference>
<feature type="DNA-binding region" description="H-T-H motif" evidence="4">
    <location>
        <begin position="41"/>
        <end position="60"/>
    </location>
</feature>
<dbReference type="Pfam" id="PF00440">
    <property type="entry name" value="TetR_N"/>
    <property type="match status" value="1"/>
</dbReference>
<accession>A0ABS0VYS3</accession>
<dbReference type="SUPFAM" id="SSF46689">
    <property type="entry name" value="Homeodomain-like"/>
    <property type="match status" value="1"/>
</dbReference>
<dbReference type="RefSeq" id="WP_198736957.1">
    <property type="nucleotide sequence ID" value="NZ_JAEIOT010000015.1"/>
</dbReference>
<evidence type="ECO:0000313" key="7">
    <source>
        <dbReference type="Proteomes" id="UP000625574"/>
    </source>
</evidence>
<protein>
    <submittedName>
        <fullName evidence="6">TetR family transcriptional regulator</fullName>
    </submittedName>
</protein>
<dbReference type="Pfam" id="PF17932">
    <property type="entry name" value="TetR_C_24"/>
    <property type="match status" value="1"/>
</dbReference>
<keyword evidence="7" id="KW-1185">Reference proteome</keyword>
<dbReference type="InterPro" id="IPR041490">
    <property type="entry name" value="KstR2_TetR_C"/>
</dbReference>
<comment type="caution">
    <text evidence="6">The sequence shown here is derived from an EMBL/GenBank/DDBJ whole genome shotgun (WGS) entry which is preliminary data.</text>
</comment>
<keyword evidence="3" id="KW-0804">Transcription</keyword>
<reference evidence="6 7" key="1">
    <citation type="submission" date="2020-12" db="EMBL/GenBank/DDBJ databases">
        <title>Genome public.</title>
        <authorList>
            <person name="Sun Q."/>
        </authorList>
    </citation>
    <scope>NUCLEOTIDE SEQUENCE [LARGE SCALE GENOMIC DNA]</scope>
    <source>
        <strain evidence="6 7">CCM 8864</strain>
    </source>
</reference>
<name>A0ABS0VYS3_9CORY</name>
<proteinExistence type="predicted"/>
<feature type="domain" description="HTH tetR-type" evidence="5">
    <location>
        <begin position="18"/>
        <end position="78"/>
    </location>
</feature>